<dbReference type="PANTHER" id="PTHR33376">
    <property type="match status" value="1"/>
</dbReference>
<evidence type="ECO:0000313" key="3">
    <source>
        <dbReference type="EMBL" id="SBT17781.1"/>
    </source>
</evidence>
<reference evidence="4 5" key="1">
    <citation type="submission" date="2016-06" db="EMBL/GenBank/DDBJ databases">
        <authorList>
            <person name="Rodrigo-Torres L."/>
            <person name="Arahal D.R."/>
        </authorList>
    </citation>
    <scope>NUCLEOTIDE SEQUENCE [LARGE SCALE GENOMIC DNA]</scope>
    <source>
        <strain evidence="4 5">CECT 5116</strain>
    </source>
</reference>
<dbReference type="NCBIfam" id="NF037995">
    <property type="entry name" value="TRAP_S1"/>
    <property type="match status" value="1"/>
</dbReference>
<dbReference type="PANTHER" id="PTHR33376:SF3">
    <property type="entry name" value="C4-DICARBOXYLATE-BINDING PROTEIN"/>
    <property type="match status" value="1"/>
</dbReference>
<evidence type="ECO:0000313" key="4">
    <source>
        <dbReference type="EMBL" id="SBT20107.1"/>
    </source>
</evidence>
<proteinExistence type="predicted"/>
<dbReference type="InterPro" id="IPR038404">
    <property type="entry name" value="TRAP_DctP_sf"/>
</dbReference>
<sequence>MNTKKILLAASLSCVGMTASAESYKLNMSTVLAPNNPLTKGLKHFKAEVEAATEGDIKINVYPSGSLGGTGDLIEQARAGSNVSMMADPSRLQNYVNDFGVLASPYVFESLEQAQNYYQSDAFSDLQTELQQKSGLVILSANWFQGTRMLVTKKPVSSPEDVEGMRIRAAGSTIGVKTVEVLGGTATPMPWNEAYTALQQQVIDGVEVHPAAFYDSKLYEVADYIQPTNHAFLMTYLVVGEHWLNSLPEEYKTLLKEEAVEAGEFVTKMILENEKQYIDESIQHGMTFNDVDIEPFQENSKTLYKALDLTEEYEKVQESLN</sequence>
<dbReference type="Proteomes" id="UP000092840">
    <property type="component" value="Unassembled WGS sequence"/>
</dbReference>
<gene>
    <name evidence="3" type="primary">siaP_2</name>
    <name evidence="4" type="synonym">siaP_1</name>
    <name evidence="3" type="ORF">MGA5115_01897</name>
    <name evidence="4" type="ORF">MGA5116_00690</name>
</gene>
<evidence type="ECO:0000313" key="5">
    <source>
        <dbReference type="Proteomes" id="UP000092840"/>
    </source>
</evidence>
<protein>
    <submittedName>
        <fullName evidence="3">Sialic acid-binding periplasmic protein SiaP</fullName>
    </submittedName>
</protein>
<name>A0A1C3JRB3_9GAMM</name>
<dbReference type="Proteomes" id="UP000092871">
    <property type="component" value="Unassembled WGS sequence"/>
</dbReference>
<feature type="chain" id="PRO_5008676973" evidence="2">
    <location>
        <begin position="22"/>
        <end position="321"/>
    </location>
</feature>
<dbReference type="GO" id="GO:0055085">
    <property type="term" value="P:transmembrane transport"/>
    <property type="evidence" value="ECO:0007669"/>
    <property type="project" value="InterPro"/>
</dbReference>
<dbReference type="Gene3D" id="3.40.190.170">
    <property type="entry name" value="Bacterial extracellular solute-binding protein, family 7"/>
    <property type="match status" value="1"/>
</dbReference>
<dbReference type="Pfam" id="PF03480">
    <property type="entry name" value="DctP"/>
    <property type="match status" value="1"/>
</dbReference>
<keyword evidence="5" id="KW-1185">Reference proteome</keyword>
<dbReference type="NCBIfam" id="TIGR00787">
    <property type="entry name" value="dctP"/>
    <property type="match status" value="1"/>
</dbReference>
<dbReference type="InterPro" id="IPR018389">
    <property type="entry name" value="DctP_fam"/>
</dbReference>
<dbReference type="EMBL" id="FLRA01000012">
    <property type="protein sequence ID" value="SBT17781.1"/>
    <property type="molecule type" value="Genomic_DNA"/>
</dbReference>
<reference evidence="3 6" key="2">
    <citation type="submission" date="2016-06" db="EMBL/GenBank/DDBJ databases">
        <authorList>
            <person name="Kjaerup R.B."/>
            <person name="Dalgaard T.S."/>
            <person name="Juul-Madsen H.R."/>
        </authorList>
    </citation>
    <scope>NUCLEOTIDE SEQUENCE [LARGE SCALE GENOMIC DNA]</scope>
    <source>
        <strain evidence="3 6">CECT 5115</strain>
    </source>
</reference>
<dbReference type="PIRSF" id="PIRSF006470">
    <property type="entry name" value="DctB"/>
    <property type="match status" value="1"/>
</dbReference>
<keyword evidence="1 2" id="KW-0732">Signal</keyword>
<accession>A0A1C3JRB3</accession>
<dbReference type="GO" id="GO:0030288">
    <property type="term" value="C:outer membrane-bounded periplasmic space"/>
    <property type="evidence" value="ECO:0007669"/>
    <property type="project" value="InterPro"/>
</dbReference>
<evidence type="ECO:0000256" key="2">
    <source>
        <dbReference type="SAM" id="SignalP"/>
    </source>
</evidence>
<dbReference type="RefSeq" id="WP_170756292.1">
    <property type="nucleotide sequence ID" value="NZ_FLRA01000012.1"/>
</dbReference>
<feature type="signal peptide" evidence="2">
    <location>
        <begin position="1"/>
        <end position="21"/>
    </location>
</feature>
<evidence type="ECO:0000313" key="6">
    <source>
        <dbReference type="Proteomes" id="UP000092871"/>
    </source>
</evidence>
<dbReference type="AlphaFoldDB" id="A0A1C3JRB3"/>
<dbReference type="InterPro" id="IPR004682">
    <property type="entry name" value="TRAP_DctP"/>
</dbReference>
<organism evidence="3 6">
    <name type="scientific">Marinomonas gallaica</name>
    <dbReference type="NCBI Taxonomy" id="1806667"/>
    <lineage>
        <taxon>Bacteria</taxon>
        <taxon>Pseudomonadati</taxon>
        <taxon>Pseudomonadota</taxon>
        <taxon>Gammaproteobacteria</taxon>
        <taxon>Oceanospirillales</taxon>
        <taxon>Oceanospirillaceae</taxon>
        <taxon>Marinomonas</taxon>
    </lineage>
</organism>
<evidence type="ECO:0000256" key="1">
    <source>
        <dbReference type="ARBA" id="ARBA00022729"/>
    </source>
</evidence>
<dbReference type="CDD" id="cd13669">
    <property type="entry name" value="PBP2_TRAP_TM0322_like"/>
    <property type="match status" value="1"/>
</dbReference>
<dbReference type="EMBL" id="FLRB01000005">
    <property type="protein sequence ID" value="SBT20107.1"/>
    <property type="molecule type" value="Genomic_DNA"/>
</dbReference>